<dbReference type="Proteomes" id="UP000285773">
    <property type="component" value="Unassembled WGS sequence"/>
</dbReference>
<dbReference type="SUPFAM" id="SSF51011">
    <property type="entry name" value="Glycosyl hydrolase domain"/>
    <property type="match status" value="1"/>
</dbReference>
<dbReference type="PANTHER" id="PTHR43863:SF2">
    <property type="entry name" value="MALTASE-GLUCOAMYLASE"/>
    <property type="match status" value="1"/>
</dbReference>
<dbReference type="InterPro" id="IPR000322">
    <property type="entry name" value="Glyco_hydro_31_TIM"/>
</dbReference>
<protein>
    <submittedName>
        <fullName evidence="5">Alpha-xylosidase</fullName>
    </submittedName>
</protein>
<comment type="similarity">
    <text evidence="1 2">Belongs to the glycosyl hydrolase 31 family.</text>
</comment>
<proteinExistence type="inferred from homology"/>
<dbReference type="EMBL" id="QSIO01000001">
    <property type="protein sequence ID" value="RHC96329.1"/>
    <property type="molecule type" value="Genomic_DNA"/>
</dbReference>
<dbReference type="PANTHER" id="PTHR43863">
    <property type="entry name" value="HYDROLASE, PUTATIVE (AFU_ORTHOLOGUE AFUA_1G03140)-RELATED"/>
    <property type="match status" value="1"/>
</dbReference>
<dbReference type="GO" id="GO:0005975">
    <property type="term" value="P:carbohydrate metabolic process"/>
    <property type="evidence" value="ECO:0007669"/>
    <property type="project" value="InterPro"/>
</dbReference>
<dbReference type="Pfam" id="PF01055">
    <property type="entry name" value="Glyco_hydro_31_2nd"/>
    <property type="match status" value="1"/>
</dbReference>
<reference evidence="5 6" key="1">
    <citation type="submission" date="2018-08" db="EMBL/GenBank/DDBJ databases">
        <title>A genome reference for cultivated species of the human gut microbiota.</title>
        <authorList>
            <person name="Zou Y."/>
            <person name="Xue W."/>
            <person name="Luo G."/>
        </authorList>
    </citation>
    <scope>NUCLEOTIDE SEQUENCE [LARGE SCALE GENOMIC DNA]</scope>
    <source>
        <strain evidence="5 6">AM33-3BH</strain>
    </source>
</reference>
<evidence type="ECO:0000313" key="5">
    <source>
        <dbReference type="EMBL" id="RHC96329.1"/>
    </source>
</evidence>
<dbReference type="CDD" id="cd06595">
    <property type="entry name" value="GH31_u1"/>
    <property type="match status" value="1"/>
</dbReference>
<dbReference type="Gene3D" id="3.20.20.80">
    <property type="entry name" value="Glycosidases"/>
    <property type="match status" value="1"/>
</dbReference>
<dbReference type="InterPro" id="IPR051816">
    <property type="entry name" value="Glycosyl_Hydrolase_31"/>
</dbReference>
<evidence type="ECO:0000313" key="6">
    <source>
        <dbReference type="Proteomes" id="UP000285773"/>
    </source>
</evidence>
<evidence type="ECO:0000256" key="1">
    <source>
        <dbReference type="ARBA" id="ARBA00007806"/>
    </source>
</evidence>
<dbReference type="SUPFAM" id="SSF51445">
    <property type="entry name" value="(Trans)glycosidases"/>
    <property type="match status" value="1"/>
</dbReference>
<dbReference type="GO" id="GO:0004553">
    <property type="term" value="F:hydrolase activity, hydrolyzing O-glycosyl compounds"/>
    <property type="evidence" value="ECO:0007669"/>
    <property type="project" value="InterPro"/>
</dbReference>
<evidence type="ECO:0000259" key="3">
    <source>
        <dbReference type="Pfam" id="PF01055"/>
    </source>
</evidence>
<feature type="domain" description="Glycoside hydrolase family 31 TIM barrel" evidence="3">
    <location>
        <begin position="179"/>
        <end position="480"/>
    </location>
</feature>
<dbReference type="InterPro" id="IPR013780">
    <property type="entry name" value="Glyco_hydro_b"/>
</dbReference>
<accession>A0A414CMP2</accession>
<comment type="caution">
    <text evidence="5">The sequence shown here is derived from an EMBL/GenBank/DDBJ whole genome shotgun (WGS) entry which is preliminary data.</text>
</comment>
<evidence type="ECO:0000259" key="4">
    <source>
        <dbReference type="Pfam" id="PF21365"/>
    </source>
</evidence>
<dbReference type="Pfam" id="PF21365">
    <property type="entry name" value="Glyco_hydro_31_3rd"/>
    <property type="match status" value="1"/>
</dbReference>
<organism evidence="5 6">
    <name type="scientific">Streptococcus parasanguinis</name>
    <dbReference type="NCBI Taxonomy" id="1318"/>
    <lineage>
        <taxon>Bacteria</taxon>
        <taxon>Bacillati</taxon>
        <taxon>Bacillota</taxon>
        <taxon>Bacilli</taxon>
        <taxon>Lactobacillales</taxon>
        <taxon>Streptococcaceae</taxon>
        <taxon>Streptococcus</taxon>
    </lineage>
</organism>
<name>A0A414CMP2_STRPA</name>
<dbReference type="AlphaFoldDB" id="A0A414CMP2"/>
<dbReference type="InterPro" id="IPR017853">
    <property type="entry name" value="GH"/>
</dbReference>
<sequence>MAGPVIKGENYRISVLTESLVRLEYSEDGVFEDGQTQVVQNRDFGPVACEVVETEAVLDLHTEHLHLHFEKGPFAPDRLYIELKGQYAVYGSRWHYGDQPETLKGTSRTLDEVDGAMELQDGILSKAGYALLDDSASYLYDDESGFRARSYPEVDLYFFGYGRDYLGALKDFYHLTGQPPLLPRYALGNWWSRYWPYTSQEYTDLMDRFKAEGVPLAVSVIDMDWHKTVIPARFGSGWTGYSWNRDLIPDPAAFLNGLHERGLKVTLNVHPADGIRAFEDAYPMVAKRLGLDDEKEEAASFDFYSPAFREAYFEDVHHPLEDQGVDFWWIDWQQGSHGKMDPLWLLNHYHYLDNCRTGQAGLILSRYGGPGSHRYPIGFSGDTIVTWESLAFQPYFTSTASNIGYTWWSHDIGGHMRGYYDEDLALRWLQFGVFSPINRLHSSCNAFNSKEPWFYSPETCRLMKQYLRLRHGLLPYLYTMNVATHEEGLPLVQPLYYHYPNEEEAYEAKNQYFFGSELMVAPITEALDPVFHSASVSVWFPDGVWYDFFHDWKYEGRGKLTVFRTSQDIPVFARAGAIIPMDAQPQTGVDLPEMLDWHLFPGDNRSFVLVEGEGASKVETRLTVDWDERKIRLDLSGDLALLPEKRQHRFLLHTFETDPIIVDNQSQEIAMGELQSHPIAKEGRMFELLKSANLAYDRKNELFAACSRAKDWKQLMKVITPLEEGLRQRLFEVIYSSEEGEDL</sequence>
<keyword evidence="2" id="KW-0326">Glycosidase</keyword>
<gene>
    <name evidence="5" type="ORF">DW820_04180</name>
</gene>
<feature type="domain" description="Glycosyl hydrolase family 31 C-terminal" evidence="4">
    <location>
        <begin position="488"/>
        <end position="579"/>
    </location>
</feature>
<evidence type="ECO:0000256" key="2">
    <source>
        <dbReference type="RuleBase" id="RU361185"/>
    </source>
</evidence>
<keyword evidence="2" id="KW-0378">Hydrolase</keyword>
<dbReference type="Gene3D" id="2.60.40.1180">
    <property type="entry name" value="Golgi alpha-mannosidase II"/>
    <property type="match status" value="1"/>
</dbReference>
<dbReference type="InterPro" id="IPR048395">
    <property type="entry name" value="Glyco_hydro_31_C"/>
</dbReference>
<dbReference type="RefSeq" id="WP_118095525.1">
    <property type="nucleotide sequence ID" value="NZ_QSIO01000001.1"/>
</dbReference>